<evidence type="ECO:0000256" key="2">
    <source>
        <dbReference type="ARBA" id="ARBA00007806"/>
    </source>
</evidence>
<dbReference type="AlphaFoldDB" id="A0AA88TZ45"/>
<keyword evidence="3" id="KW-0732">Signal</keyword>
<dbReference type="GO" id="GO:0005975">
    <property type="term" value="P:carbohydrate metabolic process"/>
    <property type="evidence" value="ECO:0007669"/>
    <property type="project" value="InterPro"/>
</dbReference>
<evidence type="ECO:0000256" key="1">
    <source>
        <dbReference type="ARBA" id="ARBA00004881"/>
    </source>
</evidence>
<reference evidence="10" key="1">
    <citation type="submission" date="2022-12" db="EMBL/GenBank/DDBJ databases">
        <title>Draft genome assemblies for two species of Escallonia (Escalloniales).</title>
        <authorList>
            <person name="Chanderbali A."/>
            <person name="Dervinis C."/>
            <person name="Anghel I."/>
            <person name="Soltis D."/>
            <person name="Soltis P."/>
            <person name="Zapata F."/>
        </authorList>
    </citation>
    <scope>NUCLEOTIDE SEQUENCE</scope>
    <source>
        <strain evidence="10">UCBG92.1500</strain>
        <tissue evidence="10">Leaf</tissue>
    </source>
</reference>
<comment type="similarity">
    <text evidence="2 7">Belongs to the glycosyl hydrolase 31 family.</text>
</comment>
<dbReference type="InterPro" id="IPR017853">
    <property type="entry name" value="GH"/>
</dbReference>
<dbReference type="Gene3D" id="3.20.20.80">
    <property type="entry name" value="Glycosidases"/>
    <property type="match status" value="2"/>
</dbReference>
<evidence type="ECO:0000259" key="9">
    <source>
        <dbReference type="Pfam" id="PF21365"/>
    </source>
</evidence>
<dbReference type="Pfam" id="PF01055">
    <property type="entry name" value="Glyco_hydro_31_2nd"/>
    <property type="match status" value="1"/>
</dbReference>
<evidence type="ECO:0000256" key="6">
    <source>
        <dbReference type="ARBA" id="ARBA00023295"/>
    </source>
</evidence>
<dbReference type="InterPro" id="IPR013780">
    <property type="entry name" value="Glyco_hydro_b"/>
</dbReference>
<dbReference type="Proteomes" id="UP001187471">
    <property type="component" value="Unassembled WGS sequence"/>
</dbReference>
<evidence type="ECO:0000256" key="7">
    <source>
        <dbReference type="RuleBase" id="RU361185"/>
    </source>
</evidence>
<dbReference type="InterPro" id="IPR048395">
    <property type="entry name" value="Glyco_hydro_31_C"/>
</dbReference>
<comment type="caution">
    <text evidence="10">The sequence shown here is derived from an EMBL/GenBank/DDBJ whole genome shotgun (WGS) entry which is preliminary data.</text>
</comment>
<evidence type="ECO:0000313" key="11">
    <source>
        <dbReference type="Proteomes" id="UP001187471"/>
    </source>
</evidence>
<keyword evidence="4 7" id="KW-0378">Hydrolase</keyword>
<organism evidence="10 11">
    <name type="scientific">Escallonia rubra</name>
    <dbReference type="NCBI Taxonomy" id="112253"/>
    <lineage>
        <taxon>Eukaryota</taxon>
        <taxon>Viridiplantae</taxon>
        <taxon>Streptophyta</taxon>
        <taxon>Embryophyta</taxon>
        <taxon>Tracheophyta</taxon>
        <taxon>Spermatophyta</taxon>
        <taxon>Magnoliopsida</taxon>
        <taxon>eudicotyledons</taxon>
        <taxon>Gunneridae</taxon>
        <taxon>Pentapetalae</taxon>
        <taxon>asterids</taxon>
        <taxon>campanulids</taxon>
        <taxon>Escalloniales</taxon>
        <taxon>Escalloniaceae</taxon>
        <taxon>Escallonia</taxon>
    </lineage>
</organism>
<keyword evidence="5" id="KW-0325">Glycoprotein</keyword>
<sequence>MSEEEKIEGVARKEVLSKIILAEELSWCQKSRALEQLEGDTSIKYFHHLANTRRRGFVTAQMKDYYEAIVIALTKRKVEICQIIDVTMPRDALHHGGFEHRELHNAYGYYFHMATADGLAKRADGKDRPFVLSRAFFPGSQRYGAVWTGDNSAEWDHLRVSVPMVLTLGLTGISFSGAMPIMTPKDENLGYLGRIFSTVYCELLCASDLFEITDVRAFASLFDVTSLDLEIAIYWSRAIYDGEILCIKGQSFCCTGVLLWEKNTELMREAIHVRYMLLPYFYTLFREANTSGIPVIRPLWMEFPADEVTFNNDEAFMVGNSLLVQGIYTERAKHVSVYLPGGQSWYDMRTGSAYKGGATHKLEVSEESIPAFQRAGTIIPRKDRLRRSSTQMENDPYTLVCPRFPSDSPLSTLI</sequence>
<dbReference type="SUPFAM" id="SSF51445">
    <property type="entry name" value="(Trans)glycosidases"/>
    <property type="match status" value="1"/>
</dbReference>
<dbReference type="Pfam" id="PF21365">
    <property type="entry name" value="Glyco_hydro_31_3rd"/>
    <property type="match status" value="1"/>
</dbReference>
<proteinExistence type="inferred from homology"/>
<keyword evidence="6 7" id="KW-0326">Glycosidase</keyword>
<feature type="domain" description="Glycosyl hydrolase family 31 C-terminal" evidence="9">
    <location>
        <begin position="292"/>
        <end position="379"/>
    </location>
</feature>
<name>A0AA88TZ45_9ASTE</name>
<evidence type="ECO:0000256" key="4">
    <source>
        <dbReference type="ARBA" id="ARBA00022801"/>
    </source>
</evidence>
<dbReference type="PANTHER" id="PTHR22762:SF54">
    <property type="entry name" value="BCDNA.GH04962"/>
    <property type="match status" value="1"/>
</dbReference>
<accession>A0AA88TZ45</accession>
<evidence type="ECO:0000256" key="3">
    <source>
        <dbReference type="ARBA" id="ARBA00022729"/>
    </source>
</evidence>
<dbReference type="InterPro" id="IPR000322">
    <property type="entry name" value="Glyco_hydro_31_TIM"/>
</dbReference>
<dbReference type="FunFam" id="2.60.40.1180:FF:000023">
    <property type="entry name" value="neutral alpha-glucosidase AB isoform X2"/>
    <property type="match status" value="1"/>
</dbReference>
<evidence type="ECO:0000256" key="5">
    <source>
        <dbReference type="ARBA" id="ARBA00023180"/>
    </source>
</evidence>
<comment type="pathway">
    <text evidence="1">Glycan metabolism.</text>
</comment>
<evidence type="ECO:0000259" key="8">
    <source>
        <dbReference type="Pfam" id="PF01055"/>
    </source>
</evidence>
<evidence type="ECO:0000313" key="10">
    <source>
        <dbReference type="EMBL" id="KAK2966253.1"/>
    </source>
</evidence>
<dbReference type="PANTHER" id="PTHR22762">
    <property type="entry name" value="ALPHA-GLUCOSIDASE"/>
    <property type="match status" value="1"/>
</dbReference>
<feature type="domain" description="Glycoside hydrolase family 31 TIM barrel" evidence="8">
    <location>
        <begin position="85"/>
        <end position="178"/>
    </location>
</feature>
<dbReference type="EMBL" id="JAVXUO010003142">
    <property type="protein sequence ID" value="KAK2966253.1"/>
    <property type="molecule type" value="Genomic_DNA"/>
</dbReference>
<dbReference type="GO" id="GO:0006491">
    <property type="term" value="P:N-glycan processing"/>
    <property type="evidence" value="ECO:0007669"/>
    <property type="project" value="TreeGrafter"/>
</dbReference>
<dbReference type="GO" id="GO:0090599">
    <property type="term" value="F:alpha-glucosidase activity"/>
    <property type="evidence" value="ECO:0007669"/>
    <property type="project" value="TreeGrafter"/>
</dbReference>
<gene>
    <name evidence="10" type="ORF">RJ640_008236</name>
</gene>
<keyword evidence="11" id="KW-1185">Reference proteome</keyword>
<dbReference type="SUPFAM" id="SSF51011">
    <property type="entry name" value="Glycosyl hydrolase domain"/>
    <property type="match status" value="1"/>
</dbReference>
<dbReference type="Gene3D" id="2.60.40.1180">
    <property type="entry name" value="Golgi alpha-mannosidase II"/>
    <property type="match status" value="1"/>
</dbReference>
<protein>
    <submittedName>
        <fullName evidence="10">Uncharacterized protein</fullName>
    </submittedName>
</protein>